<dbReference type="OrthoDB" id="9803968at2"/>
<evidence type="ECO:0000259" key="1">
    <source>
        <dbReference type="Pfam" id="PF00501"/>
    </source>
</evidence>
<dbReference type="SUPFAM" id="SSF56801">
    <property type="entry name" value="Acetyl-CoA synthetase-like"/>
    <property type="match status" value="1"/>
</dbReference>
<dbReference type="InterPro" id="IPR042099">
    <property type="entry name" value="ANL_N_sf"/>
</dbReference>
<dbReference type="Gene3D" id="3.30.300.30">
    <property type="match status" value="1"/>
</dbReference>
<protein>
    <submittedName>
        <fullName evidence="3">Long-chain-fatty-acid--CoA ligase</fullName>
    </submittedName>
</protein>
<dbReference type="PANTHER" id="PTHR43767">
    <property type="entry name" value="LONG-CHAIN-FATTY-ACID--COA LIGASE"/>
    <property type="match status" value="1"/>
</dbReference>
<keyword evidence="3" id="KW-0436">Ligase</keyword>
<organism evidence="3 4">
    <name type="scientific">Pseudoxanthomonas winnipegensis</name>
    <dbReference type="NCBI Taxonomy" id="2480810"/>
    <lineage>
        <taxon>Bacteria</taxon>
        <taxon>Pseudomonadati</taxon>
        <taxon>Pseudomonadota</taxon>
        <taxon>Gammaproteobacteria</taxon>
        <taxon>Lysobacterales</taxon>
        <taxon>Lysobacteraceae</taxon>
        <taxon>Pseudoxanthomonas</taxon>
    </lineage>
</organism>
<gene>
    <name evidence="3" type="ORF">EA660_17495</name>
</gene>
<dbReference type="GO" id="GO:0016877">
    <property type="term" value="F:ligase activity, forming carbon-sulfur bonds"/>
    <property type="evidence" value="ECO:0007669"/>
    <property type="project" value="UniProtKB-ARBA"/>
</dbReference>
<dbReference type="InterPro" id="IPR025110">
    <property type="entry name" value="AMP-bd_C"/>
</dbReference>
<dbReference type="AlphaFoldDB" id="A0A4Q8L5B6"/>
<dbReference type="RefSeq" id="WP_130552750.1">
    <property type="nucleotide sequence ID" value="NZ_SHMC01000009.1"/>
</dbReference>
<dbReference type="InterPro" id="IPR045851">
    <property type="entry name" value="AMP-bd_C_sf"/>
</dbReference>
<comment type="caution">
    <text evidence="3">The sequence shown here is derived from an EMBL/GenBank/DDBJ whole genome shotgun (WGS) entry which is preliminary data.</text>
</comment>
<dbReference type="Gene3D" id="3.40.50.12780">
    <property type="entry name" value="N-terminal domain of ligase-like"/>
    <property type="match status" value="1"/>
</dbReference>
<dbReference type="Proteomes" id="UP000292627">
    <property type="component" value="Unassembled WGS sequence"/>
</dbReference>
<sequence length="550" mass="59541">MALRYATPAEGHYDYPLHVGQLLRSALETRSGQSILGSDGRRHDYPEFGRRVHRLANVLTALGVSPGDVVAVMDWDSHRYQECYFAIPMLGAVLQTVNVRLSPEQIAYTLRDTGARVVLFHADFAALVAQLAAQLPQLERFVLAHDGQPPASLPLAVAGEYEALLAAAEDRHAFVDIDERALATTFHTTGTTGEPKAVAFSHRQLVLHTLAVGTTLGTQPEGQGLRHGDVYMPVTPMFHVHAWGLPYLATLLGLKQVYPGRYVPSQLLRLRREEGVTFSHCVPTILQMLLDAFGPEDPVDRRWTIIVGGSVQPRALHRAAAAKGITALSGYGMSETAPVLSIARSFAAPGAQRETELCSAGHPVPLAQLRVVDPAGQALPADGQHQGELVARTPWLTASYGSNVQAGEALWRGGWLHTQDVAIIAADGRVVIRDRLKDVIKTGGEWVSSAEMEDLTVAVPGICAASYVGVADPRWGERPVAFVVPAEGAQVSLEGVRAHLQQHVDSGAISRYALPDELIVVEELPRTSVGKIDKKALRARLAQRDAFQRD</sequence>
<dbReference type="PANTHER" id="PTHR43767:SF11">
    <property type="entry name" value="MEDIUM-CHAIN-FATTY-ACID--COA LIGASE"/>
    <property type="match status" value="1"/>
</dbReference>
<feature type="domain" description="AMP-dependent synthetase/ligase" evidence="1">
    <location>
        <begin position="35"/>
        <end position="400"/>
    </location>
</feature>
<proteinExistence type="predicted"/>
<evidence type="ECO:0000313" key="3">
    <source>
        <dbReference type="EMBL" id="TAA21309.1"/>
    </source>
</evidence>
<name>A0A4Q8L5B6_9GAMM</name>
<dbReference type="NCBIfam" id="NF004837">
    <property type="entry name" value="PRK06187.1"/>
    <property type="match status" value="1"/>
</dbReference>
<accession>A0A4Q8L5B6</accession>
<dbReference type="EMBL" id="SHMC01000009">
    <property type="protein sequence ID" value="TAA21309.1"/>
    <property type="molecule type" value="Genomic_DNA"/>
</dbReference>
<evidence type="ECO:0000313" key="4">
    <source>
        <dbReference type="Proteomes" id="UP000292627"/>
    </source>
</evidence>
<dbReference type="InterPro" id="IPR050237">
    <property type="entry name" value="ATP-dep_AMP-bd_enzyme"/>
</dbReference>
<feature type="domain" description="AMP-binding enzyme C-terminal" evidence="2">
    <location>
        <begin position="451"/>
        <end position="531"/>
    </location>
</feature>
<dbReference type="Pfam" id="PF00501">
    <property type="entry name" value="AMP-binding"/>
    <property type="match status" value="1"/>
</dbReference>
<evidence type="ECO:0000259" key="2">
    <source>
        <dbReference type="Pfam" id="PF13193"/>
    </source>
</evidence>
<dbReference type="Pfam" id="PF13193">
    <property type="entry name" value="AMP-binding_C"/>
    <property type="match status" value="1"/>
</dbReference>
<dbReference type="InterPro" id="IPR000873">
    <property type="entry name" value="AMP-dep_synth/lig_dom"/>
</dbReference>
<reference evidence="3 4" key="1">
    <citation type="submission" date="2019-02" db="EMBL/GenBank/DDBJ databases">
        <title>WGS of Pseudoxanthomonas species novum from clinical isolates.</title>
        <authorList>
            <person name="Bernier A.-M."/>
            <person name="Bernard K."/>
            <person name="Vachon A."/>
        </authorList>
    </citation>
    <scope>NUCLEOTIDE SEQUENCE [LARGE SCALE GENOMIC DNA]</scope>
    <source>
        <strain evidence="3 4">NML171200</strain>
    </source>
</reference>